<feature type="transmembrane region" description="Helical" evidence="6">
    <location>
        <begin position="354"/>
        <end position="378"/>
    </location>
</feature>
<feature type="transmembrane region" description="Helical" evidence="6">
    <location>
        <begin position="430"/>
        <end position="451"/>
    </location>
</feature>
<keyword evidence="5 6" id="KW-0472">Membrane</keyword>
<evidence type="ECO:0000256" key="3">
    <source>
        <dbReference type="ARBA" id="ARBA00022692"/>
    </source>
</evidence>
<dbReference type="GO" id="GO:0005886">
    <property type="term" value="C:plasma membrane"/>
    <property type="evidence" value="ECO:0007669"/>
    <property type="project" value="UniProtKB-SubCell"/>
</dbReference>
<keyword evidence="2" id="KW-1003">Cell membrane</keyword>
<dbReference type="InterPro" id="IPR003838">
    <property type="entry name" value="ABC3_permease_C"/>
</dbReference>
<feature type="transmembrane region" description="Helical" evidence="6">
    <location>
        <begin position="264"/>
        <end position="284"/>
    </location>
</feature>
<evidence type="ECO:0000256" key="5">
    <source>
        <dbReference type="ARBA" id="ARBA00023136"/>
    </source>
</evidence>
<dbReference type="EMBL" id="CP116805">
    <property type="protein sequence ID" value="WCL54905.1"/>
    <property type="molecule type" value="Genomic_DNA"/>
</dbReference>
<feature type="domain" description="ABC3 transporter permease C-terminal" evidence="7">
    <location>
        <begin position="723"/>
        <end position="835"/>
    </location>
</feature>
<dbReference type="InterPro" id="IPR038766">
    <property type="entry name" value="Membrane_comp_ABC_pdt"/>
</dbReference>
<evidence type="ECO:0000313" key="8">
    <source>
        <dbReference type="EMBL" id="WCL54905.1"/>
    </source>
</evidence>
<evidence type="ECO:0000313" key="9">
    <source>
        <dbReference type="Proteomes" id="UP001217500"/>
    </source>
</evidence>
<feature type="transmembrane region" description="Helical" evidence="6">
    <location>
        <begin position="472"/>
        <end position="500"/>
    </location>
</feature>
<feature type="transmembrane region" description="Helical" evidence="6">
    <location>
        <begin position="403"/>
        <end position="424"/>
    </location>
</feature>
<dbReference type="Pfam" id="PF02687">
    <property type="entry name" value="FtsX"/>
    <property type="match status" value="2"/>
</dbReference>
<feature type="transmembrane region" description="Helical" evidence="6">
    <location>
        <begin position="805"/>
        <end position="826"/>
    </location>
</feature>
<evidence type="ECO:0000256" key="4">
    <source>
        <dbReference type="ARBA" id="ARBA00022989"/>
    </source>
</evidence>
<feature type="transmembrane region" description="Helical" evidence="6">
    <location>
        <begin position="321"/>
        <end position="342"/>
    </location>
</feature>
<keyword evidence="9" id="KW-1185">Reference proteome</keyword>
<evidence type="ECO:0000256" key="6">
    <source>
        <dbReference type="SAM" id="Phobius"/>
    </source>
</evidence>
<keyword evidence="4 6" id="KW-1133">Transmembrane helix</keyword>
<dbReference type="AlphaFoldDB" id="A0AAE9XUN8"/>
<dbReference type="PANTHER" id="PTHR30287:SF1">
    <property type="entry name" value="INNER MEMBRANE PROTEIN"/>
    <property type="match status" value="1"/>
</dbReference>
<evidence type="ECO:0000259" key="7">
    <source>
        <dbReference type="Pfam" id="PF02687"/>
    </source>
</evidence>
<accession>A0AAE9XUN8</accession>
<proteinExistence type="predicted"/>
<protein>
    <submittedName>
        <fullName evidence="8">FtsX-like permease family protein</fullName>
    </submittedName>
</protein>
<feature type="transmembrane region" description="Helical" evidence="6">
    <location>
        <begin position="718"/>
        <end position="743"/>
    </location>
</feature>
<keyword evidence="3 6" id="KW-0812">Transmembrane</keyword>
<dbReference type="PANTHER" id="PTHR30287">
    <property type="entry name" value="MEMBRANE COMPONENT OF PREDICTED ABC SUPERFAMILY METABOLITE UPTAKE TRANSPORTER"/>
    <property type="match status" value="1"/>
</dbReference>
<dbReference type="KEGG" id="gso:PH603_03925"/>
<evidence type="ECO:0000256" key="1">
    <source>
        <dbReference type="ARBA" id="ARBA00004651"/>
    </source>
</evidence>
<reference evidence="8" key="1">
    <citation type="submission" date="2023-01" db="EMBL/GenBank/DDBJ databases">
        <title>The genome sequence of Kordiimonadaceae bacterium 6D33.</title>
        <authorList>
            <person name="Liu Y."/>
        </authorList>
    </citation>
    <scope>NUCLEOTIDE SEQUENCE</scope>
    <source>
        <strain evidence="8">6D33</strain>
    </source>
</reference>
<dbReference type="RefSeq" id="WP_289504636.1">
    <property type="nucleotide sequence ID" value="NZ_CP116805.1"/>
</dbReference>
<sequence length="843" mass="90046">MISRHTGLPVSLRFALRELRGGVRGFRIFAACLTLGVAVIAAVGSLTKAIEDGMAREGQTILGGDLEVRIFQQEASPEFINWAGTQGSLSRSARLRTMARSEAGEATLIELRAVDTLYPLYGRLETTPQLETPTITERHGDVWGIAVDPLVADRLGVKLGDRLRIGNLTADIRAMITREPDKANLGFQLGPSVIISHEALMSSGLVVPGSLIDHFYKLRVAPATDLKALRDEIKDEFETDGWRIIDRTTSAPGLRRFVDQMGMFLTLVGLSALVVGGVGVGNAVKGYMDQKTRTIATFKILGAEGGLIFATYLWQIMLIAAGAIAIGLVVGAMLPGVLANFLPESLPVKPDAGVFAAPLLTAGLYGFLITAAFTAWPLGQARDLPAVRLFRALVAPDRKRPRLVYVLMIALAGVGIAALAVGFAGNKTMAAGFAAACLVAFALLLGLAKLVEKLAANSPRPRKALLRLAIANLHRPGAATSAVILSMGLGLTLFASLSLIEGNLTKQLQDEVPSEAPAFFMLDIQSHERDAFEAAAKGVPGVEDVMLVPNLRGKVVSLNGVPAEEAVIDPEFKWILRGDRGLSYGDSLPDTSTLVEGDWWPDGYSGEPEVSLGREEAIGLGLKIGDTITINIMGRDITAKVRSLRQIDWGTFGFNFVILFDPYTLKAAPHTYMATLKAATDAEELAHRTLTRAYPGVTAIRMKEVLGTVNAMLKDIGLAIRVTAVVAIVAGILVLAGAIAAGFRQRVYESVILKMVGAVRRQVLMAYLMEYLLLGLLTATIALGLGSIAGWLVVTSVWDMKFQLLWTPVLGTLAAGLVVTIGLGLISSSRALAVPPNRVLRDE</sequence>
<comment type="subcellular location">
    <subcellularLocation>
        <location evidence="1">Cell membrane</location>
        <topology evidence="1">Multi-pass membrane protein</topology>
    </subcellularLocation>
</comment>
<evidence type="ECO:0000256" key="2">
    <source>
        <dbReference type="ARBA" id="ARBA00022475"/>
    </source>
</evidence>
<organism evidence="8 9">
    <name type="scientific">Gimibacter soli</name>
    <dbReference type="NCBI Taxonomy" id="3024400"/>
    <lineage>
        <taxon>Bacteria</taxon>
        <taxon>Pseudomonadati</taxon>
        <taxon>Pseudomonadota</taxon>
        <taxon>Alphaproteobacteria</taxon>
        <taxon>Kordiimonadales</taxon>
        <taxon>Temperatibacteraceae</taxon>
        <taxon>Gimibacter</taxon>
    </lineage>
</organism>
<feature type="domain" description="ABC3 transporter permease C-terminal" evidence="7">
    <location>
        <begin position="268"/>
        <end position="382"/>
    </location>
</feature>
<gene>
    <name evidence="8" type="ORF">PH603_03925</name>
</gene>
<feature type="transmembrane region" description="Helical" evidence="6">
    <location>
        <begin position="764"/>
        <end position="793"/>
    </location>
</feature>
<name>A0AAE9XUN8_9PROT</name>
<dbReference type="Proteomes" id="UP001217500">
    <property type="component" value="Chromosome"/>
</dbReference>
<feature type="transmembrane region" description="Helical" evidence="6">
    <location>
        <begin position="26"/>
        <end position="46"/>
    </location>
</feature>